<dbReference type="EMBL" id="PDDY01000001">
    <property type="protein sequence ID" value="PEH41135.1"/>
    <property type="molecule type" value="Genomic_DNA"/>
</dbReference>
<reference evidence="4" key="1">
    <citation type="submission" date="2017-09" db="EMBL/GenBank/DDBJ databases">
        <title>FDA dAtabase for Regulatory Grade micrObial Sequences (FDA-ARGOS): Supporting development and validation of Infectious Disease Dx tests.</title>
        <authorList>
            <person name="Minogue T."/>
            <person name="Wolcott M."/>
            <person name="Wasieloski L."/>
            <person name="Aguilar W."/>
            <person name="Moore D."/>
            <person name="Tallon L."/>
            <person name="Sadzewicz L."/>
            <person name="Ott S."/>
            <person name="Zhao X."/>
            <person name="Nagaraj S."/>
            <person name="Vavikolanu K."/>
            <person name="Aluvathingal J."/>
            <person name="Nadendla S."/>
            <person name="Sichtig H."/>
        </authorList>
    </citation>
    <scope>NUCLEOTIDE SEQUENCE [LARGE SCALE GENOMIC DNA]</scope>
    <source>
        <strain evidence="4">FDAARGOS_390</strain>
    </source>
</reference>
<accession>A0A2A7SCW8</accession>
<gene>
    <name evidence="3" type="ORF">CRM94_02595</name>
</gene>
<feature type="region of interest" description="Disordered" evidence="1">
    <location>
        <begin position="221"/>
        <end position="262"/>
    </location>
</feature>
<comment type="caution">
    <text evidence="3">The sequence shown here is derived from an EMBL/GenBank/DDBJ whole genome shotgun (WGS) entry which is preliminary data.</text>
</comment>
<dbReference type="AlphaFoldDB" id="A0A2A7SCW8"/>
<proteinExistence type="predicted"/>
<feature type="compositionally biased region" description="Low complexity" evidence="1">
    <location>
        <begin position="250"/>
        <end position="259"/>
    </location>
</feature>
<dbReference type="Proteomes" id="UP000220629">
    <property type="component" value="Unassembled WGS sequence"/>
</dbReference>
<evidence type="ECO:0000313" key="3">
    <source>
        <dbReference type="EMBL" id="PEH41135.1"/>
    </source>
</evidence>
<dbReference type="InterPro" id="IPR058575">
    <property type="entry name" value="NTP_transf_8_dom"/>
</dbReference>
<evidence type="ECO:0000259" key="2">
    <source>
        <dbReference type="Pfam" id="PF12281"/>
    </source>
</evidence>
<name>A0A2A7SCW8_BURGA</name>
<sequence>MARVGACIGGCRAPRDTQAGLGAQFAVARQRAPAGPGRRRCDPGLARHCVASFARDGAVASHREYGTSRPRRRYLVNDLEPFARLAAALAPWRDQIVYVGGWAHRLYRLHPLATADPRFRPIATLDADIAFDEHTRFQGSMKDALLAAGFREQLCGEYRPPVAKYTLSDERHGFYAEFLTTLSGSGRTRQGAPSVTLDASGISAQKLRRFSLLMALPRGRHGRAPGSAPWLAHSESRELHRAENPDPRRAAAAAQARPGHPLHSRCHRAVCRSCKPARGALAR</sequence>
<feature type="domain" description="Nucleotidyltransferase-like" evidence="2">
    <location>
        <begin position="83"/>
        <end position="217"/>
    </location>
</feature>
<dbReference type="Pfam" id="PF12281">
    <property type="entry name" value="NTP_transf_8"/>
    <property type="match status" value="1"/>
</dbReference>
<protein>
    <recommendedName>
        <fullName evidence="2">Nucleotidyltransferase-like domain-containing protein</fullName>
    </recommendedName>
</protein>
<evidence type="ECO:0000313" key="4">
    <source>
        <dbReference type="Proteomes" id="UP000220629"/>
    </source>
</evidence>
<organism evidence="3 4">
    <name type="scientific">Burkholderia gladioli</name>
    <name type="common">Pseudomonas marginata</name>
    <name type="synonym">Phytomonas marginata</name>
    <dbReference type="NCBI Taxonomy" id="28095"/>
    <lineage>
        <taxon>Bacteria</taxon>
        <taxon>Pseudomonadati</taxon>
        <taxon>Pseudomonadota</taxon>
        <taxon>Betaproteobacteria</taxon>
        <taxon>Burkholderiales</taxon>
        <taxon>Burkholderiaceae</taxon>
        <taxon>Burkholderia</taxon>
    </lineage>
</organism>
<evidence type="ECO:0000256" key="1">
    <source>
        <dbReference type="SAM" id="MobiDB-lite"/>
    </source>
</evidence>
<feature type="compositionally biased region" description="Basic and acidic residues" evidence="1">
    <location>
        <begin position="234"/>
        <end position="249"/>
    </location>
</feature>